<dbReference type="Proteomes" id="UP000199371">
    <property type="component" value="Unassembled WGS sequence"/>
</dbReference>
<keyword evidence="3" id="KW-1185">Reference proteome</keyword>
<protein>
    <recommendedName>
        <fullName evidence="4">DUF2987 domain-containing protein</fullName>
    </recommendedName>
</protein>
<feature type="signal peptide" evidence="1">
    <location>
        <begin position="1"/>
        <end position="17"/>
    </location>
</feature>
<organism evidence="2 3">
    <name type="scientific">Rheinheimera pacifica</name>
    <dbReference type="NCBI Taxonomy" id="173990"/>
    <lineage>
        <taxon>Bacteria</taxon>
        <taxon>Pseudomonadati</taxon>
        <taxon>Pseudomonadota</taxon>
        <taxon>Gammaproteobacteria</taxon>
        <taxon>Chromatiales</taxon>
        <taxon>Chromatiaceae</taxon>
        <taxon>Rheinheimera</taxon>
    </lineage>
</organism>
<dbReference type="EMBL" id="FNXF01000006">
    <property type="protein sequence ID" value="SEH87859.1"/>
    <property type="molecule type" value="Genomic_DNA"/>
</dbReference>
<dbReference type="STRING" id="173990.SAMN05660691_01901"/>
<dbReference type="AlphaFoldDB" id="A0A1H6LQX1"/>
<gene>
    <name evidence="2" type="ORF">SAMN05660691_01901</name>
</gene>
<dbReference type="RefSeq" id="WP_092792695.1">
    <property type="nucleotide sequence ID" value="NZ_FNXF01000006.1"/>
</dbReference>
<sequence length="215" mass="24078">MRNLMPLLLVLSAPASADLLLNYNGFYNRMKKLQQPQYSDITLAFALTGERSGQACKFYSLGLKSDRHDIALDIAGNGEINLPYDEALKDSNAILEVLQADNGEPCQVQFRLRSRMRLANGLSLAELQHYRSQFDLLLDDMAGLSKYWLPDVTGVIVEFADDVTMPQLDAATLAATQCQAKRCLIHLNSTLPENSHWLFNQRPSYLLPLINSSTK</sequence>
<evidence type="ECO:0008006" key="4">
    <source>
        <dbReference type="Google" id="ProtNLM"/>
    </source>
</evidence>
<evidence type="ECO:0000256" key="1">
    <source>
        <dbReference type="SAM" id="SignalP"/>
    </source>
</evidence>
<feature type="chain" id="PRO_5011491106" description="DUF2987 domain-containing protein" evidence="1">
    <location>
        <begin position="18"/>
        <end position="215"/>
    </location>
</feature>
<accession>A0A1H6LQX1</accession>
<keyword evidence="1" id="KW-0732">Signal</keyword>
<dbReference type="OrthoDB" id="6402179at2"/>
<proteinExistence type="predicted"/>
<evidence type="ECO:0000313" key="3">
    <source>
        <dbReference type="Proteomes" id="UP000199371"/>
    </source>
</evidence>
<dbReference type="InterPro" id="IPR021370">
    <property type="entry name" value="DUF2987"/>
</dbReference>
<dbReference type="Pfam" id="PF11205">
    <property type="entry name" value="DUF2987"/>
    <property type="match status" value="1"/>
</dbReference>
<reference evidence="3" key="1">
    <citation type="submission" date="2016-10" db="EMBL/GenBank/DDBJ databases">
        <authorList>
            <person name="Varghese N."/>
            <person name="Submissions S."/>
        </authorList>
    </citation>
    <scope>NUCLEOTIDE SEQUENCE [LARGE SCALE GENOMIC DNA]</scope>
    <source>
        <strain evidence="3">DSM 17616</strain>
    </source>
</reference>
<name>A0A1H6LQX1_9GAMM</name>
<evidence type="ECO:0000313" key="2">
    <source>
        <dbReference type="EMBL" id="SEH87859.1"/>
    </source>
</evidence>